<proteinExistence type="predicted"/>
<comment type="caution">
    <text evidence="1">The sequence shown here is derived from an EMBL/GenBank/DDBJ whole genome shotgun (WGS) entry which is preliminary data.</text>
</comment>
<dbReference type="RefSeq" id="WP_113866137.1">
    <property type="nucleotide sequence ID" value="NZ_BAABQN010000001.1"/>
</dbReference>
<reference evidence="1 2" key="1">
    <citation type="submission" date="2018-06" db="EMBL/GenBank/DDBJ databases">
        <title>Genomic Encyclopedia of Type Strains, Phase IV (KMG-IV): sequencing the most valuable type-strain genomes for metagenomic binning, comparative biology and taxonomic classification.</title>
        <authorList>
            <person name="Goeker M."/>
        </authorList>
    </citation>
    <scope>NUCLEOTIDE SEQUENCE [LARGE SCALE GENOMIC DNA]</scope>
    <source>
        <strain evidence="1 2">DSM 15140</strain>
    </source>
</reference>
<evidence type="ECO:0000313" key="2">
    <source>
        <dbReference type="Proteomes" id="UP000252254"/>
    </source>
</evidence>
<dbReference type="EMBL" id="QNRI01000001">
    <property type="protein sequence ID" value="RBP01474.1"/>
    <property type="molecule type" value="Genomic_DNA"/>
</dbReference>
<dbReference type="InterPro" id="IPR016195">
    <property type="entry name" value="Pol/histidinol_Pase-like"/>
</dbReference>
<gene>
    <name evidence="1" type="ORF">DES48_101211</name>
</gene>
<name>A0A366EGG2_9BACI</name>
<dbReference type="Gene3D" id="1.10.150.20">
    <property type="entry name" value="5' to 3' exonuclease, C-terminal subdomain"/>
    <property type="match status" value="1"/>
</dbReference>
<accession>A0A366EGG2</accession>
<dbReference type="SUPFAM" id="SSF47781">
    <property type="entry name" value="RuvA domain 2-like"/>
    <property type="match status" value="1"/>
</dbReference>
<protein>
    <submittedName>
        <fullName evidence="1">Uncharacterized protein (TIGR00375 family)</fullName>
    </submittedName>
</protein>
<dbReference type="AlphaFoldDB" id="A0A366EGG2"/>
<dbReference type="CDD" id="cd19067">
    <property type="entry name" value="PfuEndoQ-like"/>
    <property type="match status" value="1"/>
</dbReference>
<dbReference type="PANTHER" id="PTHR40084:SF1">
    <property type="entry name" value="PHOSPHOTRANSFERASE"/>
    <property type="match status" value="1"/>
</dbReference>
<dbReference type="PANTHER" id="PTHR40084">
    <property type="entry name" value="PHOSPHOHYDROLASE, PHP FAMILY"/>
    <property type="match status" value="1"/>
</dbReference>
<sequence length="385" mass="43157">METIFADLHIHVGRDKHNYPVKISAGKTLTLTNILKEASRNKGLQMIGVIDCQSPAVQEELMDLINQGAANERLGGGITFEELTLILGSEIEIYDDRCQGPIHVLCYLPTLEAMIQFTQWLRSRMKNIFLSSQRYYGNAQELQAFVKSLGGLFIPAHVFTPFKSLYGKGVKQSLTEVFDPNLIDAIELGLSADTTMADQINELHAYTYVSNSDAHSLSKIAREYQQLQVADPSFNELALALHNRYERTIVANYGMNPKLGKYYHTVCKKCLYPIEGRSNCANCGADKIIKGVSERIKELSDDPDDVVLRPQYIHQVPLSYIPGLGPKMYQRLLDAFQTEMNIIHFATKSQLQAVVPERIAHKIWQLRTGMQEVSAGGGGKYGKIK</sequence>
<dbReference type="Proteomes" id="UP000252254">
    <property type="component" value="Unassembled WGS sequence"/>
</dbReference>
<dbReference type="SUPFAM" id="SSF89550">
    <property type="entry name" value="PHP domain-like"/>
    <property type="match status" value="1"/>
</dbReference>
<dbReference type="OrthoDB" id="9810135at2"/>
<dbReference type="Gene3D" id="3.20.20.140">
    <property type="entry name" value="Metal-dependent hydrolases"/>
    <property type="match status" value="1"/>
</dbReference>
<evidence type="ECO:0000313" key="1">
    <source>
        <dbReference type="EMBL" id="RBP01474.1"/>
    </source>
</evidence>
<organism evidence="1 2">
    <name type="scientific">Paraliobacillus ryukyuensis</name>
    <dbReference type="NCBI Taxonomy" id="200904"/>
    <lineage>
        <taxon>Bacteria</taxon>
        <taxon>Bacillati</taxon>
        <taxon>Bacillota</taxon>
        <taxon>Bacilli</taxon>
        <taxon>Bacillales</taxon>
        <taxon>Bacillaceae</taxon>
        <taxon>Paraliobacillus</taxon>
    </lineage>
</organism>
<dbReference type="InterPro" id="IPR010994">
    <property type="entry name" value="RuvA_2-like"/>
</dbReference>
<keyword evidence="2" id="KW-1185">Reference proteome</keyword>
<dbReference type="STRING" id="200904.GCA_900168775_02106"/>